<proteinExistence type="predicted"/>
<organism evidence="2 3">
    <name type="scientific">Candidatus Amesbacteria bacterium RIFOXYB1_FULL_44_23</name>
    <dbReference type="NCBI Taxonomy" id="1797263"/>
    <lineage>
        <taxon>Bacteria</taxon>
        <taxon>Candidatus Amesiibacteriota</taxon>
    </lineage>
</organism>
<dbReference type="PANTHER" id="PTHR34322">
    <property type="entry name" value="TRANSPOSASE, Y1_TNP DOMAIN-CONTAINING"/>
    <property type="match status" value="1"/>
</dbReference>
<evidence type="ECO:0000313" key="2">
    <source>
        <dbReference type="EMBL" id="OGD08428.1"/>
    </source>
</evidence>
<dbReference type="Gene3D" id="3.30.70.1290">
    <property type="entry name" value="Transposase IS200-like"/>
    <property type="match status" value="1"/>
</dbReference>
<evidence type="ECO:0000259" key="1">
    <source>
        <dbReference type="SMART" id="SM01321"/>
    </source>
</evidence>
<evidence type="ECO:0000313" key="3">
    <source>
        <dbReference type="Proteomes" id="UP000176424"/>
    </source>
</evidence>
<protein>
    <recommendedName>
        <fullName evidence="1">Transposase IS200-like domain-containing protein</fullName>
    </recommendedName>
</protein>
<dbReference type="InterPro" id="IPR002686">
    <property type="entry name" value="Transposase_17"/>
</dbReference>
<dbReference type="GO" id="GO:0004803">
    <property type="term" value="F:transposase activity"/>
    <property type="evidence" value="ECO:0007669"/>
    <property type="project" value="InterPro"/>
</dbReference>
<dbReference type="GO" id="GO:0006313">
    <property type="term" value="P:DNA transposition"/>
    <property type="evidence" value="ECO:0007669"/>
    <property type="project" value="InterPro"/>
</dbReference>
<dbReference type="InterPro" id="IPR036515">
    <property type="entry name" value="Transposase_17_sf"/>
</dbReference>
<feature type="domain" description="Transposase IS200-like" evidence="1">
    <location>
        <begin position="11"/>
        <end position="152"/>
    </location>
</feature>
<dbReference type="PANTHER" id="PTHR34322:SF2">
    <property type="entry name" value="TRANSPOSASE IS200-LIKE DOMAIN-CONTAINING PROTEIN"/>
    <property type="match status" value="1"/>
</dbReference>
<name>A0A1F4ZQR3_9BACT</name>
<dbReference type="GO" id="GO:0003677">
    <property type="term" value="F:DNA binding"/>
    <property type="evidence" value="ECO:0007669"/>
    <property type="project" value="InterPro"/>
</dbReference>
<dbReference type="Pfam" id="PF01797">
    <property type="entry name" value="Y1_Tnp"/>
    <property type="match status" value="1"/>
</dbReference>
<dbReference type="Proteomes" id="UP000176424">
    <property type="component" value="Unassembled WGS sequence"/>
</dbReference>
<gene>
    <name evidence="2" type="ORF">A2397_00610</name>
</gene>
<accession>A0A1F4ZQR3</accession>
<sequence>MPVKNRVKVYQVGGVYHIYSRGIEGREVFRSDEDYLVFVSLLKRYLHNPTEEETSRFDKERPYIRRHKQEMNLHNDLKLLAYCLLPDHFHLIAKQESIDGITKLTRRLLTYYVMWFNKKYKRQGVLFESVYKAVLVPTDSKLLALSRYIHLNPAPRVVKRFGPVETVAASTPEYYPYSSYQYYLGGKKEDWLNTEVVLEEMGRLMPEKGYRQFVEEGGEQDLQEIADLILE</sequence>
<dbReference type="SUPFAM" id="SSF143422">
    <property type="entry name" value="Transposase IS200-like"/>
    <property type="match status" value="1"/>
</dbReference>
<reference evidence="2 3" key="1">
    <citation type="journal article" date="2016" name="Nat. Commun.">
        <title>Thousands of microbial genomes shed light on interconnected biogeochemical processes in an aquifer system.</title>
        <authorList>
            <person name="Anantharaman K."/>
            <person name="Brown C.T."/>
            <person name="Hug L.A."/>
            <person name="Sharon I."/>
            <person name="Castelle C.J."/>
            <person name="Probst A.J."/>
            <person name="Thomas B.C."/>
            <person name="Singh A."/>
            <person name="Wilkins M.J."/>
            <person name="Karaoz U."/>
            <person name="Brodie E.L."/>
            <person name="Williams K.H."/>
            <person name="Hubbard S.S."/>
            <person name="Banfield J.F."/>
        </authorList>
    </citation>
    <scope>NUCLEOTIDE SEQUENCE [LARGE SCALE GENOMIC DNA]</scope>
</reference>
<dbReference type="SMART" id="SM01321">
    <property type="entry name" value="Y1_Tnp"/>
    <property type="match status" value="1"/>
</dbReference>
<dbReference type="EMBL" id="MEXR01000057">
    <property type="protein sequence ID" value="OGD08428.1"/>
    <property type="molecule type" value="Genomic_DNA"/>
</dbReference>
<dbReference type="AlphaFoldDB" id="A0A1F4ZQR3"/>
<comment type="caution">
    <text evidence="2">The sequence shown here is derived from an EMBL/GenBank/DDBJ whole genome shotgun (WGS) entry which is preliminary data.</text>
</comment>